<sequence length="364" mass="38204">MVSEDRGGRRRVKLADVAAEAGVHTATASRALSPRDDIVAAVSREKRDRVLAAAQRLGYRPNRQGRALRTGHSQVLGLLVPRISDTVLSTFYEGMLAEAQGSGYSVVVANTADNPEQREGFIRELVEHGVDGIIYTDAHLGEPPPTDHGVPVLPAYRFSEPPGGVVVDDEAGGALVARHLIEAGHEHIALLAGFPYASSTTGRSRGFLTELERLGLDVERVPVEHGGLSAAEGRTIAERLLAAPEPLTAVFAVDDHLALGVLSAVHRAGLTPGRDIAVVGYNDLPVARELPVPMSSVAVPLDILGARAARSLLGALRGDAPVSELVAPELRVRESSTRDPADGSSAGHTAVPGAEDSVRPARGT</sequence>
<gene>
    <name evidence="6" type="ORF">NF556_20370</name>
</gene>
<dbReference type="EMBL" id="CP099489">
    <property type="protein sequence ID" value="USQ79909.1"/>
    <property type="molecule type" value="Genomic_DNA"/>
</dbReference>
<feature type="compositionally biased region" description="Basic and acidic residues" evidence="4">
    <location>
        <begin position="330"/>
        <end position="341"/>
    </location>
</feature>
<evidence type="ECO:0000313" key="7">
    <source>
        <dbReference type="Proteomes" id="UP001056455"/>
    </source>
</evidence>
<dbReference type="PANTHER" id="PTHR30146">
    <property type="entry name" value="LACI-RELATED TRANSCRIPTIONAL REPRESSOR"/>
    <property type="match status" value="1"/>
</dbReference>
<evidence type="ECO:0000259" key="5">
    <source>
        <dbReference type="PROSITE" id="PS50932"/>
    </source>
</evidence>
<keyword evidence="7" id="KW-1185">Reference proteome</keyword>
<accession>A0ABY4YTL0</accession>
<name>A0ABY4YTL0_9MICO</name>
<protein>
    <submittedName>
        <fullName evidence="6">LacI family transcriptional regulator</fullName>
    </submittedName>
</protein>
<dbReference type="CDD" id="cd01392">
    <property type="entry name" value="HTH_LacI"/>
    <property type="match status" value="1"/>
</dbReference>
<evidence type="ECO:0000256" key="4">
    <source>
        <dbReference type="SAM" id="MobiDB-lite"/>
    </source>
</evidence>
<dbReference type="Gene3D" id="1.10.260.40">
    <property type="entry name" value="lambda repressor-like DNA-binding domains"/>
    <property type="match status" value="1"/>
</dbReference>
<dbReference type="SUPFAM" id="SSF53822">
    <property type="entry name" value="Periplasmic binding protein-like I"/>
    <property type="match status" value="1"/>
</dbReference>
<reference evidence="6" key="1">
    <citation type="submission" date="2022-06" db="EMBL/GenBank/DDBJ databases">
        <title>Ornithinimicrobium HY1793.</title>
        <authorList>
            <person name="Huang Y."/>
        </authorList>
    </citation>
    <scope>NUCLEOTIDE SEQUENCE</scope>
    <source>
        <strain evidence="6">HY1793</strain>
    </source>
</reference>
<keyword evidence="2" id="KW-0238">DNA-binding</keyword>
<dbReference type="PANTHER" id="PTHR30146:SF109">
    <property type="entry name" value="HTH-TYPE TRANSCRIPTIONAL REGULATOR GALS"/>
    <property type="match status" value="1"/>
</dbReference>
<organism evidence="6 7">
    <name type="scientific">Ornithinimicrobium faecis</name>
    <dbReference type="NCBI Taxonomy" id="2934158"/>
    <lineage>
        <taxon>Bacteria</taxon>
        <taxon>Bacillati</taxon>
        <taxon>Actinomycetota</taxon>
        <taxon>Actinomycetes</taxon>
        <taxon>Micrococcales</taxon>
        <taxon>Ornithinimicrobiaceae</taxon>
        <taxon>Ornithinimicrobium</taxon>
    </lineage>
</organism>
<feature type="domain" description="HTH lacI-type" evidence="5">
    <location>
        <begin position="12"/>
        <end position="70"/>
    </location>
</feature>
<dbReference type="Pfam" id="PF13377">
    <property type="entry name" value="Peripla_BP_3"/>
    <property type="match status" value="1"/>
</dbReference>
<keyword evidence="3" id="KW-0804">Transcription</keyword>
<evidence type="ECO:0000256" key="3">
    <source>
        <dbReference type="ARBA" id="ARBA00023163"/>
    </source>
</evidence>
<dbReference type="Proteomes" id="UP001056455">
    <property type="component" value="Chromosome"/>
</dbReference>
<feature type="region of interest" description="Disordered" evidence="4">
    <location>
        <begin position="328"/>
        <end position="364"/>
    </location>
</feature>
<dbReference type="Gene3D" id="3.40.50.2300">
    <property type="match status" value="2"/>
</dbReference>
<dbReference type="InterPro" id="IPR046335">
    <property type="entry name" value="LacI/GalR-like_sensor"/>
</dbReference>
<evidence type="ECO:0000313" key="6">
    <source>
        <dbReference type="EMBL" id="USQ79909.1"/>
    </source>
</evidence>
<dbReference type="SMART" id="SM00354">
    <property type="entry name" value="HTH_LACI"/>
    <property type="match status" value="1"/>
</dbReference>
<dbReference type="Pfam" id="PF00356">
    <property type="entry name" value="LacI"/>
    <property type="match status" value="1"/>
</dbReference>
<evidence type="ECO:0000256" key="2">
    <source>
        <dbReference type="ARBA" id="ARBA00023125"/>
    </source>
</evidence>
<dbReference type="InterPro" id="IPR010982">
    <property type="entry name" value="Lambda_DNA-bd_dom_sf"/>
</dbReference>
<dbReference type="RefSeq" id="WP_252593039.1">
    <property type="nucleotide sequence ID" value="NZ_CP099489.1"/>
</dbReference>
<dbReference type="SUPFAM" id="SSF47413">
    <property type="entry name" value="lambda repressor-like DNA-binding domains"/>
    <property type="match status" value="1"/>
</dbReference>
<dbReference type="PROSITE" id="PS50932">
    <property type="entry name" value="HTH_LACI_2"/>
    <property type="match status" value="1"/>
</dbReference>
<dbReference type="InterPro" id="IPR000843">
    <property type="entry name" value="HTH_LacI"/>
</dbReference>
<dbReference type="InterPro" id="IPR028082">
    <property type="entry name" value="Peripla_BP_I"/>
</dbReference>
<evidence type="ECO:0000256" key="1">
    <source>
        <dbReference type="ARBA" id="ARBA00023015"/>
    </source>
</evidence>
<keyword evidence="1" id="KW-0805">Transcription regulation</keyword>
<proteinExistence type="predicted"/>